<dbReference type="PANTHER" id="PTHR13343">
    <property type="entry name" value="CREG1 PROTEIN"/>
    <property type="match status" value="1"/>
</dbReference>
<dbReference type="Gene3D" id="3.20.180.10">
    <property type="entry name" value="PNP-oxidase-like"/>
    <property type="match status" value="1"/>
</dbReference>
<proteinExistence type="predicted"/>
<evidence type="ECO:0000313" key="2">
    <source>
        <dbReference type="EMBL" id="OIW02827.1"/>
    </source>
</evidence>
<dbReference type="Proteomes" id="UP000188354">
    <property type="component" value="Chromosome LG11"/>
</dbReference>
<dbReference type="InterPro" id="IPR037119">
    <property type="entry name" value="Haem_oxidase_HugZ-like_sf"/>
</dbReference>
<dbReference type="PANTHER" id="PTHR13343:SF18">
    <property type="entry name" value="PENTATRICOPEPTIDE REPEAT (PPR) SUPERFAMILY PROTEIN"/>
    <property type="match status" value="1"/>
</dbReference>
<dbReference type="AlphaFoldDB" id="A0A4P1R5S2"/>
<dbReference type="SUPFAM" id="SSF50475">
    <property type="entry name" value="FMN-binding split barrel"/>
    <property type="match status" value="1"/>
</dbReference>
<accession>A0A4P1R5S2</accession>
<keyword evidence="3" id="KW-1185">Reference proteome</keyword>
<gene>
    <name evidence="2" type="ORF">TanjilG_29603</name>
</gene>
<sequence length="451" mass="50436">MAAVIAASSLPSEGMYHSTSYGITCNSIKSPIDGRMANDLASNRCKSPFFGSSHLLWLSMGRDLCLSKVRVAADYSDSVPDSSSYMSKQGYHPLEELKDSDDTRPTRLSSAEIAKTVVEANKNALLVFPGTVHCEPHEQISWAEFQYLIDEFGDIYFEIFDDANILQDPGASNLVNALFGMDIPAYDNRTGGEYDSLNSVNNDEFPSDDEYLEVLESEESNIPGNWQLPDTSSLVHPIYFSKFLTKTVNMDCNERMNHPSNGVSVLGYLRPAYADEESYVRMVYPIEDADRYSSDSKDGKGVRSNRISDQRCPGMTLYRLEIVKIKLYSIYGCQACISKVPEINFEEFQDAEPDILVHSASVIVEDFKDECDALEALCKKKGLDVEGACLIGVDSLGMDVRVFSGAEAKTHRFPFKVLATSEVVAKKQIRQLLFPPSRRKKYMKSKSWRKA</sequence>
<organism evidence="2 3">
    <name type="scientific">Lupinus angustifolius</name>
    <name type="common">Narrow-leaved blue lupine</name>
    <dbReference type="NCBI Taxonomy" id="3871"/>
    <lineage>
        <taxon>Eukaryota</taxon>
        <taxon>Viridiplantae</taxon>
        <taxon>Streptophyta</taxon>
        <taxon>Embryophyta</taxon>
        <taxon>Tracheophyta</taxon>
        <taxon>Spermatophyta</taxon>
        <taxon>Magnoliopsida</taxon>
        <taxon>eudicotyledons</taxon>
        <taxon>Gunneridae</taxon>
        <taxon>Pentapetalae</taxon>
        <taxon>rosids</taxon>
        <taxon>fabids</taxon>
        <taxon>Fabales</taxon>
        <taxon>Fabaceae</taxon>
        <taxon>Papilionoideae</taxon>
        <taxon>50 kb inversion clade</taxon>
        <taxon>genistoids sensu lato</taxon>
        <taxon>core genistoids</taxon>
        <taxon>Genisteae</taxon>
        <taxon>Lupinus</taxon>
    </lineage>
</organism>
<dbReference type="STRING" id="3871.A0A4P1R5S2"/>
<name>A0A4P1R5S2_LUPAN</name>
<reference evidence="2 3" key="1">
    <citation type="journal article" date="2017" name="Plant Biotechnol. J.">
        <title>A comprehensive draft genome sequence for lupin (Lupinus angustifolius), an emerging health food: insights into plant-microbe interactions and legume evolution.</title>
        <authorList>
            <person name="Hane J.K."/>
            <person name="Ming Y."/>
            <person name="Kamphuis L.G."/>
            <person name="Nelson M.N."/>
            <person name="Garg G."/>
            <person name="Atkins C.A."/>
            <person name="Bayer P.E."/>
            <person name="Bravo A."/>
            <person name="Bringans S."/>
            <person name="Cannon S."/>
            <person name="Edwards D."/>
            <person name="Foley R."/>
            <person name="Gao L.L."/>
            <person name="Harrison M.J."/>
            <person name="Huang W."/>
            <person name="Hurgobin B."/>
            <person name="Li S."/>
            <person name="Liu C.W."/>
            <person name="McGrath A."/>
            <person name="Morahan G."/>
            <person name="Murray J."/>
            <person name="Weller J."/>
            <person name="Jian J."/>
            <person name="Singh K.B."/>
        </authorList>
    </citation>
    <scope>NUCLEOTIDE SEQUENCE [LARGE SCALE GENOMIC DNA]</scope>
    <source>
        <strain evidence="3">cv. Tanjil</strain>
        <tissue evidence="2">Whole plant</tissue>
    </source>
</reference>
<dbReference type="Gramene" id="OIW02827">
    <property type="protein sequence ID" value="OIW02827"/>
    <property type="gene ID" value="TanjilG_29603"/>
</dbReference>
<protein>
    <submittedName>
        <fullName evidence="2">Uncharacterized protein</fullName>
    </submittedName>
</protein>
<evidence type="ECO:0000313" key="3">
    <source>
        <dbReference type="Proteomes" id="UP000188354"/>
    </source>
</evidence>
<dbReference type="EMBL" id="CM007371">
    <property type="protein sequence ID" value="OIW02827.1"/>
    <property type="molecule type" value="Genomic_DNA"/>
</dbReference>
<feature type="compositionally biased region" description="Basic and acidic residues" evidence="1">
    <location>
        <begin position="93"/>
        <end position="105"/>
    </location>
</feature>
<evidence type="ECO:0000256" key="1">
    <source>
        <dbReference type="SAM" id="MobiDB-lite"/>
    </source>
</evidence>
<feature type="region of interest" description="Disordered" evidence="1">
    <location>
        <begin position="79"/>
        <end position="106"/>
    </location>
</feature>